<reference evidence="1 2" key="1">
    <citation type="journal article" date="2013" name="BMC Genomics">
        <title>Reconstruction of the lipid metabolism for the microalga Monoraphidium neglectum from its genome sequence reveals characteristics suitable for biofuel production.</title>
        <authorList>
            <person name="Bogen C."/>
            <person name="Al-Dilaimi A."/>
            <person name="Albersmeier A."/>
            <person name="Wichmann J."/>
            <person name="Grundmann M."/>
            <person name="Rupp O."/>
            <person name="Lauersen K.J."/>
            <person name="Blifernez-Klassen O."/>
            <person name="Kalinowski J."/>
            <person name="Goesmann A."/>
            <person name="Mussgnug J.H."/>
            <person name="Kruse O."/>
        </authorList>
    </citation>
    <scope>NUCLEOTIDE SEQUENCE [LARGE SCALE GENOMIC DNA]</scope>
    <source>
        <strain evidence="1 2">SAG 48.87</strain>
    </source>
</reference>
<evidence type="ECO:0000313" key="1">
    <source>
        <dbReference type="EMBL" id="KIZ07820.1"/>
    </source>
</evidence>
<dbReference type="EMBL" id="KK100230">
    <property type="protein sequence ID" value="KIZ07820.1"/>
    <property type="molecule type" value="Genomic_DNA"/>
</dbReference>
<proteinExistence type="predicted"/>
<dbReference type="Proteomes" id="UP000054498">
    <property type="component" value="Unassembled WGS sequence"/>
</dbReference>
<evidence type="ECO:0000313" key="2">
    <source>
        <dbReference type="Proteomes" id="UP000054498"/>
    </source>
</evidence>
<sequence length="179" mass="19178">MLARQRAPDVPPPEDIDALMRRVALGLTAAEQPTEVLPAVATLAARFPKATTLLRRAPRGEALPTLLGPFAALPDGAWPGVTRISDLSIGHSHEDTRLLEHLARLCPGLLSLGLRLADLAPDHLRTARSSGHTSKLGLTCWASALDCHSAVAAALQHMTKLQRVDICLALRSSYSYDSD</sequence>
<name>A0A0D2MZH6_9CHLO</name>
<dbReference type="RefSeq" id="XP_013906839.1">
    <property type="nucleotide sequence ID" value="XM_014051385.1"/>
</dbReference>
<protein>
    <submittedName>
        <fullName evidence="1">Uncharacterized protein</fullName>
    </submittedName>
</protein>
<organism evidence="1 2">
    <name type="scientific">Monoraphidium neglectum</name>
    <dbReference type="NCBI Taxonomy" id="145388"/>
    <lineage>
        <taxon>Eukaryota</taxon>
        <taxon>Viridiplantae</taxon>
        <taxon>Chlorophyta</taxon>
        <taxon>core chlorophytes</taxon>
        <taxon>Chlorophyceae</taxon>
        <taxon>CS clade</taxon>
        <taxon>Sphaeropleales</taxon>
        <taxon>Selenastraceae</taxon>
        <taxon>Monoraphidium</taxon>
    </lineage>
</organism>
<keyword evidence="2" id="KW-1185">Reference proteome</keyword>
<dbReference type="KEGG" id="mng:MNEG_0144"/>
<dbReference type="AlphaFoldDB" id="A0A0D2MZH6"/>
<dbReference type="GeneID" id="25726262"/>
<accession>A0A0D2MZH6</accession>
<gene>
    <name evidence="1" type="ORF">MNEG_0144</name>
</gene>